<keyword evidence="2" id="KW-1185">Reference proteome</keyword>
<dbReference type="HOGENOM" id="CLU_2857189_0_0_2"/>
<dbReference type="EMBL" id="CP003931">
    <property type="protein sequence ID" value="AGB39938.1"/>
    <property type="molecule type" value="Genomic_DNA"/>
</dbReference>
<dbReference type="RefSeq" id="WP_015323369.1">
    <property type="nucleotide sequence ID" value="NC_019976.1"/>
</dbReference>
<sequence>MPQTVTVDGEEMLVGDRTTVAAVRKFADVSDDAIAFYREDDVVRLLQNTEVIVERVPEGTAIEF</sequence>
<name>L0K735_9EURY</name>
<keyword evidence="1" id="KW-0614">Plasmid</keyword>
<accession>L0K735</accession>
<dbReference type="OrthoDB" id="203594at2157"/>
<evidence type="ECO:0000313" key="2">
    <source>
        <dbReference type="Proteomes" id="UP000010878"/>
    </source>
</evidence>
<dbReference type="KEGG" id="nou:Natoc_4246"/>
<dbReference type="GeneID" id="14405972"/>
<evidence type="ECO:0000313" key="1">
    <source>
        <dbReference type="EMBL" id="AGB39938.1"/>
    </source>
</evidence>
<dbReference type="AlphaFoldDB" id="L0K735"/>
<gene>
    <name evidence="1" type="ORF">Natoc_4246</name>
</gene>
<protein>
    <submittedName>
        <fullName evidence="1">Uncharacterized protein</fullName>
    </submittedName>
</protein>
<proteinExistence type="predicted"/>
<dbReference type="Proteomes" id="UP000010878">
    <property type="component" value="Plasmid 2"/>
</dbReference>
<reference evidence="1 2" key="1">
    <citation type="submission" date="2012-11" db="EMBL/GenBank/DDBJ databases">
        <title>FINISHED of Natronococcus occultus SP4, DSM 3396.</title>
        <authorList>
            <consortium name="DOE Joint Genome Institute"/>
            <person name="Eisen J."/>
            <person name="Huntemann M."/>
            <person name="Wei C.-L."/>
            <person name="Han J."/>
            <person name="Detter J.C."/>
            <person name="Han C."/>
            <person name="Tapia R."/>
            <person name="Chen A."/>
            <person name="Kyrpides N."/>
            <person name="Mavromatis K."/>
            <person name="Markowitz V."/>
            <person name="Szeto E."/>
            <person name="Ivanova N."/>
            <person name="Mikhailova N."/>
            <person name="Ovchinnikova G."/>
            <person name="Pagani I."/>
            <person name="Pati A."/>
            <person name="Goodwin L."/>
            <person name="Nordberg H.P."/>
            <person name="Cantor M.N."/>
            <person name="Hua S.X."/>
            <person name="Woyke T."/>
            <person name="Eisen J."/>
            <person name="Klenk H.-P."/>
            <person name="Klenk H.-P."/>
        </authorList>
    </citation>
    <scope>NUCLEOTIDE SEQUENCE [LARGE SCALE GENOMIC DNA]</scope>
    <source>
        <strain evidence="1 2">SP4</strain>
        <plasmid evidence="2">Plasmid 2</plasmid>
    </source>
</reference>
<geneLocation type="plasmid" evidence="1">
    <name>2</name>
</geneLocation>
<organism evidence="1 2">
    <name type="scientific">Natronococcus occultus SP4</name>
    <dbReference type="NCBI Taxonomy" id="694430"/>
    <lineage>
        <taxon>Archaea</taxon>
        <taxon>Methanobacteriati</taxon>
        <taxon>Methanobacteriota</taxon>
        <taxon>Stenosarchaea group</taxon>
        <taxon>Halobacteria</taxon>
        <taxon>Halobacteriales</taxon>
        <taxon>Natrialbaceae</taxon>
        <taxon>Natronococcus</taxon>
    </lineage>
</organism>